<dbReference type="Proteomes" id="UP000002646">
    <property type="component" value="Unassembled WGS sequence"/>
</dbReference>
<dbReference type="HOGENOM" id="CLU_2191837_0_0_5"/>
<evidence type="ECO:0000313" key="1">
    <source>
        <dbReference type="EMBL" id="EJF82499.1"/>
    </source>
</evidence>
<gene>
    <name evidence="1" type="ORF">MCW_01666</name>
</gene>
<dbReference type="AlphaFoldDB" id="J0QI04"/>
<accession>J0QI04</accession>
<protein>
    <submittedName>
        <fullName evidence="1">Uncharacterized protein</fullName>
    </submittedName>
</protein>
<dbReference type="RefSeq" id="WP_006926464.1">
    <property type="nucleotide sequence ID" value="NZ_JH725109.1"/>
</dbReference>
<dbReference type="PATRIC" id="fig|1094564.3.peg.1925"/>
<proteinExistence type="predicted"/>
<organism evidence="1 2">
    <name type="scientific">Cardidatus Bartonella washoeensis 085-0475</name>
    <dbReference type="NCBI Taxonomy" id="1094564"/>
    <lineage>
        <taxon>Bacteria</taxon>
        <taxon>Pseudomonadati</taxon>
        <taxon>Pseudomonadota</taxon>
        <taxon>Alphaproteobacteria</taxon>
        <taxon>Hyphomicrobiales</taxon>
        <taxon>Bartonellaceae</taxon>
        <taxon>Bartonella</taxon>
    </lineage>
</organism>
<evidence type="ECO:0000313" key="2">
    <source>
        <dbReference type="Proteomes" id="UP000002646"/>
    </source>
</evidence>
<sequence length="108" mass="12596">MLPNEEAETKGAEGVPGAVDLYRMIGLNDREIQIIKTAKKKRQYYYKSILGRRLFELGLGNLALSFVAISSKEDLTEVKKLINEDKQNWPFKWLEMRGVHYEKYLEKT</sequence>
<reference evidence="1 2" key="1">
    <citation type="submission" date="2012-03" db="EMBL/GenBank/DDBJ databases">
        <title>The Genome Sequence of Bartonella washoensis 085-0475.</title>
        <authorList>
            <consortium name="The Broad Institute Genome Sequencing Platform"/>
            <consortium name="The Broad Institute Genome Sequencing Center for Infectious Disease"/>
            <person name="Feldgarden M."/>
            <person name="Kirby J."/>
            <person name="Kosoy M."/>
            <person name="Birtles R."/>
            <person name="Probert W.S."/>
            <person name="Chiaraviglio L."/>
            <person name="Young S.K."/>
            <person name="Zeng Q."/>
            <person name="Gargeya S."/>
            <person name="Fitzgerald M."/>
            <person name="Haas B."/>
            <person name="Abouelleil A."/>
            <person name="Alvarado L."/>
            <person name="Arachchi H.M."/>
            <person name="Berlin A."/>
            <person name="Chapman S.B."/>
            <person name="Gearin G."/>
            <person name="Goldberg J."/>
            <person name="Griggs A."/>
            <person name="Gujja S."/>
            <person name="Hansen M."/>
            <person name="Heiman D."/>
            <person name="Howarth C."/>
            <person name="Larimer J."/>
            <person name="Lui A."/>
            <person name="MacDonald P.J.P."/>
            <person name="McCowen C."/>
            <person name="Montmayeur A."/>
            <person name="Murphy C."/>
            <person name="Neiman D."/>
            <person name="Pearson M."/>
            <person name="Priest M."/>
            <person name="Roberts A."/>
            <person name="Saif S."/>
            <person name="Shea T."/>
            <person name="Sisk P."/>
            <person name="Stolte C."/>
            <person name="Sykes S."/>
            <person name="Wortman J."/>
            <person name="Nusbaum C."/>
            <person name="Birren B."/>
        </authorList>
    </citation>
    <scope>NUCLEOTIDE SEQUENCE [LARGE SCALE GENOMIC DNA]</scope>
    <source>
        <strain evidence="1 2">085-0475</strain>
    </source>
</reference>
<dbReference type="STRING" id="1094564.MCW_01666"/>
<name>J0QI04_9HYPH</name>
<comment type="caution">
    <text evidence="1">The sequence shown here is derived from an EMBL/GenBank/DDBJ whole genome shotgun (WGS) entry which is preliminary data.</text>
</comment>
<dbReference type="EMBL" id="AILX01000043">
    <property type="protein sequence ID" value="EJF82499.1"/>
    <property type="molecule type" value="Genomic_DNA"/>
</dbReference>